<sequence>YVPRTPSPPTFRVLFVEEGLPAGTLWSLTVRNDTVTSRGNGSSFQEPDGRYGYSARTIPGYHAVPARYGFTVDGANRTVAVFFSPVRYRVIFEATGLDSYASWSIDVDGALQPAHGAWATVALPNGTYTYAAPILGDFLPEPRSGTVVVAGSGAVVPISYGRPMYGVTFILVGAVGNGPSLIRLAARSELISNRLVGFQIPNGTYSFDLIAPSGLSASPAHGNITVLGSPVTLRITLLPRGASPIPPLGTLLVPAAVTVVLLLGSASVAFLLAGAAERFRRRRRP</sequence>
<reference evidence="2" key="2">
    <citation type="journal article" date="2014" name="ISME J.">
        <title>Microbial stratification in low pH oxic and suboxic macroscopic growths along an acid mine drainage.</title>
        <authorList>
            <person name="Mendez-Garcia C."/>
            <person name="Mesa V."/>
            <person name="Sprenger R.R."/>
            <person name="Richter M."/>
            <person name="Diez M.S."/>
            <person name="Solano J."/>
            <person name="Bargiela R."/>
            <person name="Golyshina O.V."/>
            <person name="Manteca A."/>
            <person name="Ramos J.L."/>
            <person name="Gallego J.R."/>
            <person name="Llorente I."/>
            <person name="Martins Dos Santos V.A."/>
            <person name="Jensen O.N."/>
            <person name="Pelaez A.I."/>
            <person name="Sanchez J."/>
            <person name="Ferrer M."/>
        </authorList>
    </citation>
    <scope>NUCLEOTIDE SEQUENCE</scope>
</reference>
<dbReference type="AlphaFoldDB" id="T1CC23"/>
<feature type="transmembrane region" description="Helical" evidence="1">
    <location>
        <begin position="251"/>
        <end position="276"/>
    </location>
</feature>
<gene>
    <name evidence="2" type="ORF">B1B_00001</name>
</gene>
<reference evidence="2" key="1">
    <citation type="submission" date="2013-08" db="EMBL/GenBank/DDBJ databases">
        <authorList>
            <person name="Mendez C."/>
            <person name="Richter M."/>
            <person name="Ferrer M."/>
            <person name="Sanchez J."/>
        </authorList>
    </citation>
    <scope>NUCLEOTIDE SEQUENCE</scope>
</reference>
<evidence type="ECO:0000256" key="1">
    <source>
        <dbReference type="SAM" id="Phobius"/>
    </source>
</evidence>
<evidence type="ECO:0000313" key="2">
    <source>
        <dbReference type="EMBL" id="EQD79842.1"/>
    </source>
</evidence>
<organism evidence="2">
    <name type="scientific">mine drainage metagenome</name>
    <dbReference type="NCBI Taxonomy" id="410659"/>
    <lineage>
        <taxon>unclassified sequences</taxon>
        <taxon>metagenomes</taxon>
        <taxon>ecological metagenomes</taxon>
    </lineage>
</organism>
<dbReference type="EMBL" id="AUZY01000001">
    <property type="protein sequence ID" value="EQD79842.1"/>
    <property type="molecule type" value="Genomic_DNA"/>
</dbReference>
<keyword evidence="1" id="KW-0812">Transmembrane</keyword>
<feature type="non-terminal residue" evidence="2">
    <location>
        <position position="1"/>
    </location>
</feature>
<proteinExistence type="predicted"/>
<name>T1CC23_9ZZZZ</name>
<keyword evidence="1" id="KW-0472">Membrane</keyword>
<comment type="caution">
    <text evidence="2">The sequence shown here is derived from an EMBL/GenBank/DDBJ whole genome shotgun (WGS) entry which is preliminary data.</text>
</comment>
<keyword evidence="1" id="KW-1133">Transmembrane helix</keyword>
<protein>
    <submittedName>
        <fullName evidence="2">Thermopsin related protein</fullName>
    </submittedName>
</protein>
<accession>T1CC23</accession>